<evidence type="ECO:0000313" key="4">
    <source>
        <dbReference type="Proteomes" id="UP001302321"/>
    </source>
</evidence>
<gene>
    <name evidence="3" type="ORF">QBC36DRAFT_357638</name>
</gene>
<keyword evidence="2" id="KW-0472">Membrane</keyword>
<feature type="region of interest" description="Disordered" evidence="1">
    <location>
        <begin position="100"/>
        <end position="147"/>
    </location>
</feature>
<keyword evidence="2" id="KW-0812">Transmembrane</keyword>
<feature type="compositionally biased region" description="Gly residues" evidence="1">
    <location>
        <begin position="107"/>
        <end position="117"/>
    </location>
</feature>
<organism evidence="3 4">
    <name type="scientific">Triangularia setosa</name>
    <dbReference type="NCBI Taxonomy" id="2587417"/>
    <lineage>
        <taxon>Eukaryota</taxon>
        <taxon>Fungi</taxon>
        <taxon>Dikarya</taxon>
        <taxon>Ascomycota</taxon>
        <taxon>Pezizomycotina</taxon>
        <taxon>Sordariomycetes</taxon>
        <taxon>Sordariomycetidae</taxon>
        <taxon>Sordariales</taxon>
        <taxon>Podosporaceae</taxon>
        <taxon>Triangularia</taxon>
    </lineage>
</organism>
<dbReference type="AlphaFoldDB" id="A0AAN6W3C2"/>
<accession>A0AAN6W3C2</accession>
<reference evidence="3" key="1">
    <citation type="journal article" date="2023" name="Mol. Phylogenet. Evol.">
        <title>Genome-scale phylogeny and comparative genomics of the fungal order Sordariales.</title>
        <authorList>
            <person name="Hensen N."/>
            <person name="Bonometti L."/>
            <person name="Westerberg I."/>
            <person name="Brannstrom I.O."/>
            <person name="Guillou S."/>
            <person name="Cros-Aarteil S."/>
            <person name="Calhoun S."/>
            <person name="Haridas S."/>
            <person name="Kuo A."/>
            <person name="Mondo S."/>
            <person name="Pangilinan J."/>
            <person name="Riley R."/>
            <person name="LaButti K."/>
            <person name="Andreopoulos B."/>
            <person name="Lipzen A."/>
            <person name="Chen C."/>
            <person name="Yan M."/>
            <person name="Daum C."/>
            <person name="Ng V."/>
            <person name="Clum A."/>
            <person name="Steindorff A."/>
            <person name="Ohm R.A."/>
            <person name="Martin F."/>
            <person name="Silar P."/>
            <person name="Natvig D.O."/>
            <person name="Lalanne C."/>
            <person name="Gautier V."/>
            <person name="Ament-Velasquez S.L."/>
            <person name="Kruys A."/>
            <person name="Hutchinson M.I."/>
            <person name="Powell A.J."/>
            <person name="Barry K."/>
            <person name="Miller A.N."/>
            <person name="Grigoriev I.V."/>
            <person name="Debuchy R."/>
            <person name="Gladieux P."/>
            <person name="Hiltunen Thoren M."/>
            <person name="Johannesson H."/>
        </authorList>
    </citation>
    <scope>NUCLEOTIDE SEQUENCE</scope>
    <source>
        <strain evidence="3">CBS 892.96</strain>
    </source>
</reference>
<evidence type="ECO:0000313" key="3">
    <source>
        <dbReference type="EMBL" id="KAK4174386.1"/>
    </source>
</evidence>
<name>A0AAN6W3C2_9PEZI</name>
<keyword evidence="4" id="KW-1185">Reference proteome</keyword>
<keyword evidence="2" id="KW-1133">Transmembrane helix</keyword>
<comment type="caution">
    <text evidence="3">The sequence shown here is derived from an EMBL/GenBank/DDBJ whole genome shotgun (WGS) entry which is preliminary data.</text>
</comment>
<protein>
    <submittedName>
        <fullName evidence="3">Uncharacterized protein</fullName>
    </submittedName>
</protein>
<dbReference type="Proteomes" id="UP001302321">
    <property type="component" value="Unassembled WGS sequence"/>
</dbReference>
<proteinExistence type="predicted"/>
<feature type="transmembrane region" description="Helical" evidence="2">
    <location>
        <begin position="12"/>
        <end position="31"/>
    </location>
</feature>
<reference evidence="3" key="2">
    <citation type="submission" date="2023-05" db="EMBL/GenBank/DDBJ databases">
        <authorList>
            <consortium name="Lawrence Berkeley National Laboratory"/>
            <person name="Steindorff A."/>
            <person name="Hensen N."/>
            <person name="Bonometti L."/>
            <person name="Westerberg I."/>
            <person name="Brannstrom I.O."/>
            <person name="Guillou S."/>
            <person name="Cros-Aarteil S."/>
            <person name="Calhoun S."/>
            <person name="Haridas S."/>
            <person name="Kuo A."/>
            <person name="Mondo S."/>
            <person name="Pangilinan J."/>
            <person name="Riley R."/>
            <person name="Labutti K."/>
            <person name="Andreopoulos B."/>
            <person name="Lipzen A."/>
            <person name="Chen C."/>
            <person name="Yanf M."/>
            <person name="Daum C."/>
            <person name="Ng V."/>
            <person name="Clum A."/>
            <person name="Ohm R."/>
            <person name="Martin F."/>
            <person name="Silar P."/>
            <person name="Natvig D."/>
            <person name="Lalanne C."/>
            <person name="Gautier V."/>
            <person name="Ament-Velasquez S.L."/>
            <person name="Kruys A."/>
            <person name="Hutchinson M.I."/>
            <person name="Powell A.J."/>
            <person name="Barry K."/>
            <person name="Miller A.N."/>
            <person name="Grigoriev I.V."/>
            <person name="Debuchy R."/>
            <person name="Gladieux P."/>
            <person name="Thoren M.H."/>
            <person name="Johannesson H."/>
        </authorList>
    </citation>
    <scope>NUCLEOTIDE SEQUENCE</scope>
    <source>
        <strain evidence="3">CBS 892.96</strain>
    </source>
</reference>
<dbReference type="EMBL" id="MU866284">
    <property type="protein sequence ID" value="KAK4174386.1"/>
    <property type="molecule type" value="Genomic_DNA"/>
</dbReference>
<evidence type="ECO:0000256" key="2">
    <source>
        <dbReference type="SAM" id="Phobius"/>
    </source>
</evidence>
<evidence type="ECO:0000256" key="1">
    <source>
        <dbReference type="SAM" id="MobiDB-lite"/>
    </source>
</evidence>
<sequence length="184" mass="20582">MRYEKFYLCSKTEPWVVIVATVIPVILLLGFTENFWFKWLMQGKWCLRSGTVRWCLMDTLFMAFFTTYKHKRSPEDQEWLKEHKYLVDWLGVRKPVSEGESIEMGRDTGGTAGAGGSDGRRGQGEEDDSPPPAYPGPPSSRISDTHSVNSVTTAATWGPVLSNMNAVLGPVLGFSTVVIRPTMT</sequence>